<dbReference type="Pfam" id="PF00420">
    <property type="entry name" value="Oxidored_q2"/>
    <property type="match status" value="1"/>
</dbReference>
<evidence type="ECO:0000256" key="2">
    <source>
        <dbReference type="ARBA" id="ARBA00010388"/>
    </source>
</evidence>
<reference evidence="8 9" key="1">
    <citation type="submission" date="2007-07" db="EMBL/GenBank/DDBJ databases">
        <title>Complete sequence of chromosome of Xanthobacter autotrophicus Py2.</title>
        <authorList>
            <consortium name="US DOE Joint Genome Institute"/>
            <person name="Copeland A."/>
            <person name="Lucas S."/>
            <person name="Lapidus A."/>
            <person name="Barry K."/>
            <person name="Glavina del Rio T."/>
            <person name="Hammon N."/>
            <person name="Israni S."/>
            <person name="Dalin E."/>
            <person name="Tice H."/>
            <person name="Pitluck S."/>
            <person name="Sims D."/>
            <person name="Brettin T."/>
            <person name="Bruce D."/>
            <person name="Detter J.C."/>
            <person name="Han C."/>
            <person name="Tapia R."/>
            <person name="Brainard J."/>
            <person name="Schmutz J."/>
            <person name="Larimer F."/>
            <person name="Land M."/>
            <person name="Hauser L."/>
            <person name="Kyrpides N."/>
            <person name="Kim E."/>
            <person name="Ensigns S.A."/>
            <person name="Richardson P."/>
        </authorList>
    </citation>
    <scope>NUCLEOTIDE SEQUENCE [LARGE SCALE GENOMIC DNA]</scope>
    <source>
        <strain evidence="9">ATCC BAA-1158 / Py2</strain>
    </source>
</reference>
<dbReference type="HOGENOM" id="CLU_082058_4_0_5"/>
<dbReference type="Proteomes" id="UP000002417">
    <property type="component" value="Chromosome"/>
</dbReference>
<dbReference type="PANTHER" id="PTHR34583">
    <property type="entry name" value="ANTIPORTER SUBUNIT MNHC2-RELATED"/>
    <property type="match status" value="1"/>
</dbReference>
<dbReference type="GO" id="GO:0005886">
    <property type="term" value="C:plasma membrane"/>
    <property type="evidence" value="ECO:0007669"/>
    <property type="project" value="UniProtKB-SubCell"/>
</dbReference>
<dbReference type="STRING" id="78245.Xaut_1583"/>
<evidence type="ECO:0000256" key="5">
    <source>
        <dbReference type="ARBA" id="ARBA00022989"/>
    </source>
</evidence>
<dbReference type="AlphaFoldDB" id="A7IFN7"/>
<evidence type="ECO:0000313" key="9">
    <source>
        <dbReference type="Proteomes" id="UP000002417"/>
    </source>
</evidence>
<comment type="subcellular location">
    <subcellularLocation>
        <location evidence="1">Cell membrane</location>
        <topology evidence="1">Multi-pass membrane protein</topology>
    </subcellularLocation>
</comment>
<evidence type="ECO:0000256" key="3">
    <source>
        <dbReference type="ARBA" id="ARBA00022475"/>
    </source>
</evidence>
<protein>
    <submittedName>
        <fullName evidence="8">NADH-ubiquinone oxidoreductase chain 4L</fullName>
    </submittedName>
</protein>
<organism evidence="8 9">
    <name type="scientific">Xanthobacter autotrophicus (strain ATCC BAA-1158 / Py2)</name>
    <dbReference type="NCBI Taxonomy" id="78245"/>
    <lineage>
        <taxon>Bacteria</taxon>
        <taxon>Pseudomonadati</taxon>
        <taxon>Pseudomonadota</taxon>
        <taxon>Alphaproteobacteria</taxon>
        <taxon>Hyphomicrobiales</taxon>
        <taxon>Xanthobacteraceae</taxon>
        <taxon>Xanthobacter</taxon>
    </lineage>
</organism>
<feature type="transmembrane region" description="Helical" evidence="7">
    <location>
        <begin position="6"/>
        <end position="25"/>
    </location>
</feature>
<evidence type="ECO:0000256" key="1">
    <source>
        <dbReference type="ARBA" id="ARBA00004651"/>
    </source>
</evidence>
<feature type="transmembrane region" description="Helical" evidence="7">
    <location>
        <begin position="32"/>
        <end position="54"/>
    </location>
</feature>
<keyword evidence="3" id="KW-1003">Cell membrane</keyword>
<dbReference type="eggNOG" id="COG1006">
    <property type="taxonomic scope" value="Bacteria"/>
</dbReference>
<name>A7IFN7_XANP2</name>
<sequence>MTSVPLFGLAGAALAGCGVYGLLTVPGALGRILAFNILGGGVFLIFGVVARRGAGAGFNADPVPQALVITGIVVAFCATALAAALLVRLSATQAEAAHEDQREKDT</sequence>
<dbReference type="KEGG" id="xau:Xaut_1583"/>
<keyword evidence="4 7" id="KW-0812">Transmembrane</keyword>
<accession>A7IFN7</accession>
<dbReference type="PANTHER" id="PTHR34583:SF2">
    <property type="entry name" value="ANTIPORTER SUBUNIT MNHC2-RELATED"/>
    <property type="match status" value="1"/>
</dbReference>
<evidence type="ECO:0000256" key="4">
    <source>
        <dbReference type="ARBA" id="ARBA00022692"/>
    </source>
</evidence>
<dbReference type="InterPro" id="IPR039428">
    <property type="entry name" value="NUOK/Mnh_C1-like"/>
</dbReference>
<evidence type="ECO:0000313" key="8">
    <source>
        <dbReference type="EMBL" id="ABS66830.1"/>
    </source>
</evidence>
<dbReference type="Gene3D" id="1.10.287.3510">
    <property type="match status" value="1"/>
</dbReference>
<keyword evidence="9" id="KW-1185">Reference proteome</keyword>
<keyword evidence="6 7" id="KW-0472">Membrane</keyword>
<dbReference type="EMBL" id="CP000781">
    <property type="protein sequence ID" value="ABS66830.1"/>
    <property type="molecule type" value="Genomic_DNA"/>
</dbReference>
<evidence type="ECO:0000256" key="6">
    <source>
        <dbReference type="ARBA" id="ARBA00023136"/>
    </source>
</evidence>
<gene>
    <name evidence="8" type="ordered locus">Xaut_1583</name>
</gene>
<dbReference type="InterPro" id="IPR050601">
    <property type="entry name" value="CPA3_antiporter_subunitC"/>
</dbReference>
<keyword evidence="8" id="KW-0830">Ubiquinone</keyword>
<comment type="similarity">
    <text evidence="2">Belongs to the CPA3 antiporters (TC 2.A.63) subunit C family.</text>
</comment>
<feature type="transmembrane region" description="Helical" evidence="7">
    <location>
        <begin position="66"/>
        <end position="87"/>
    </location>
</feature>
<keyword evidence="5 7" id="KW-1133">Transmembrane helix</keyword>
<proteinExistence type="inferred from homology"/>
<evidence type="ECO:0000256" key="7">
    <source>
        <dbReference type="SAM" id="Phobius"/>
    </source>
</evidence>